<sequence>MDQTSRSDSGLELPAAAALALAAYLGYVVCTLVYQAIKVPRQQLHRLYGVQQADDRMSGPWQQDCHTHGCHSVGQTGAASPGGIDSSYLKRGKR</sequence>
<keyword evidence="2" id="KW-0472">Membrane</keyword>
<comment type="caution">
    <text evidence="3">The sequence shown here is derived from an EMBL/GenBank/DDBJ whole genome shotgun (WGS) entry which is preliminary data.</text>
</comment>
<name>A0A699ZA07_HAELA</name>
<feature type="region of interest" description="Disordered" evidence="1">
    <location>
        <begin position="72"/>
        <end position="94"/>
    </location>
</feature>
<protein>
    <submittedName>
        <fullName evidence="3">Uncharacterized protein</fullName>
    </submittedName>
</protein>
<accession>A0A699ZA07</accession>
<gene>
    <name evidence="3" type="ORF">HaLaN_12407</name>
</gene>
<feature type="transmembrane region" description="Helical" evidence="2">
    <location>
        <begin position="15"/>
        <end position="37"/>
    </location>
</feature>
<proteinExistence type="predicted"/>
<keyword evidence="2" id="KW-0812">Transmembrane</keyword>
<reference evidence="3 4" key="1">
    <citation type="submission" date="2020-02" db="EMBL/GenBank/DDBJ databases">
        <title>Draft genome sequence of Haematococcus lacustris strain NIES-144.</title>
        <authorList>
            <person name="Morimoto D."/>
            <person name="Nakagawa S."/>
            <person name="Yoshida T."/>
            <person name="Sawayama S."/>
        </authorList>
    </citation>
    <scope>NUCLEOTIDE SEQUENCE [LARGE SCALE GENOMIC DNA]</scope>
    <source>
        <strain evidence="3 4">NIES-144</strain>
    </source>
</reference>
<dbReference type="AlphaFoldDB" id="A0A699ZA07"/>
<dbReference type="EMBL" id="BLLF01000938">
    <property type="protein sequence ID" value="GFH16059.1"/>
    <property type="molecule type" value="Genomic_DNA"/>
</dbReference>
<feature type="non-terminal residue" evidence="3">
    <location>
        <position position="1"/>
    </location>
</feature>
<organism evidence="3 4">
    <name type="scientific">Haematococcus lacustris</name>
    <name type="common">Green alga</name>
    <name type="synonym">Haematococcus pluvialis</name>
    <dbReference type="NCBI Taxonomy" id="44745"/>
    <lineage>
        <taxon>Eukaryota</taxon>
        <taxon>Viridiplantae</taxon>
        <taxon>Chlorophyta</taxon>
        <taxon>core chlorophytes</taxon>
        <taxon>Chlorophyceae</taxon>
        <taxon>CS clade</taxon>
        <taxon>Chlamydomonadales</taxon>
        <taxon>Haematococcaceae</taxon>
        <taxon>Haematococcus</taxon>
    </lineage>
</organism>
<dbReference type="Proteomes" id="UP000485058">
    <property type="component" value="Unassembled WGS sequence"/>
</dbReference>
<keyword evidence="4" id="KW-1185">Reference proteome</keyword>
<evidence type="ECO:0000313" key="4">
    <source>
        <dbReference type="Proteomes" id="UP000485058"/>
    </source>
</evidence>
<evidence type="ECO:0000256" key="2">
    <source>
        <dbReference type="SAM" id="Phobius"/>
    </source>
</evidence>
<keyword evidence="2" id="KW-1133">Transmembrane helix</keyword>
<evidence type="ECO:0000313" key="3">
    <source>
        <dbReference type="EMBL" id="GFH16059.1"/>
    </source>
</evidence>
<evidence type="ECO:0000256" key="1">
    <source>
        <dbReference type="SAM" id="MobiDB-lite"/>
    </source>
</evidence>